<dbReference type="AlphaFoldDB" id="A0A6I8UQN8"/>
<protein>
    <recommendedName>
        <fullName evidence="5">Leucine-rich repeat-containing protein 15</fullName>
    </recommendedName>
</protein>
<dbReference type="KEGG" id="dpo:4802504"/>
<name>A0A6I8UQN8_DROPS</name>
<evidence type="ECO:0000313" key="3">
    <source>
        <dbReference type="Proteomes" id="UP000001819"/>
    </source>
</evidence>
<feature type="transmembrane region" description="Helical" evidence="2">
    <location>
        <begin position="29"/>
        <end position="47"/>
    </location>
</feature>
<dbReference type="Gene3D" id="3.80.10.10">
    <property type="entry name" value="Ribonuclease Inhibitor"/>
    <property type="match status" value="1"/>
</dbReference>
<dbReference type="InParanoid" id="A0A6I8UQN8"/>
<keyword evidence="3" id="KW-1185">Reference proteome</keyword>
<evidence type="ECO:0000256" key="2">
    <source>
        <dbReference type="SAM" id="Phobius"/>
    </source>
</evidence>
<proteinExistence type="predicted"/>
<dbReference type="RefSeq" id="XP_001359413.5">
    <property type="nucleotide sequence ID" value="XM_001359376.5"/>
</dbReference>
<dbReference type="InterPro" id="IPR001611">
    <property type="entry name" value="Leu-rich_rpt"/>
</dbReference>
<evidence type="ECO:0000313" key="4">
    <source>
        <dbReference type="RefSeq" id="XP_001359413.5"/>
    </source>
</evidence>
<evidence type="ECO:0008006" key="5">
    <source>
        <dbReference type="Google" id="ProtNLM"/>
    </source>
</evidence>
<dbReference type="Pfam" id="PF13855">
    <property type="entry name" value="LRR_8"/>
    <property type="match status" value="1"/>
</dbReference>
<evidence type="ECO:0000256" key="1">
    <source>
        <dbReference type="ARBA" id="ARBA00022729"/>
    </source>
</evidence>
<dbReference type="Pfam" id="PF00560">
    <property type="entry name" value="LRR_1"/>
    <property type="match status" value="1"/>
</dbReference>
<sequence>MFKSKSFDLVSEDKTRRAERLYQPRRMRWLKYIVLPAVFGFVLLLILCNVDFSYDDDDDDADDALSSASVDSHQWWRLVEEEGLIVVNELEQIYNQSECPGETALFVSGYKFPNGSLDGDFLSGSFRLQSLEIADCDLRRIEDGTFDQSKQRGLMTLQLRNTQLQSLTAAAFRGLQQLQNFTLINEEESFEAGGFLAPLASTLLSARIHQSYSDRVSYSVSDFFGGQNFTQLKWLDLSGTNLGELLLWDSFGCLPALERLILVDCGISQVEWNTFPSCFRSLRYLDLSGNPLETISGNFLPPMREQGIELEHTDSTAMMDSDYEQDMASTPVYSTAQVMTFTQEIQPFVPGVRTTTAEPTTILETESTTWTTETSTTSAPLACLEELCEILNCTDIKGRSSETRLTYNASLQFKDLSNAVVQVRLSHLQSLQWQLVYFSTASWSGYVEQENTEESTEDNGDVVVAVPNLDCGTPFVFCVVMAGENVTSPLNCRSHKTLNCVKYYTLSWFEANSGLIIGLGIAGILICVALGMLIVYVALRLQPKWLRGSRRLVRPLRDSNTMFLVPKGCQQEEYGYQGDPTSKNDNYDYVAFHRYLEQANLYRTESNKYISPPRERAPSVPPSSEAAAKKNYVYESFDLYEELPPHVP</sequence>
<dbReference type="Proteomes" id="UP000001819">
    <property type="component" value="Chromosome 2"/>
</dbReference>
<keyword evidence="2" id="KW-1133">Transmembrane helix</keyword>
<feature type="transmembrane region" description="Helical" evidence="2">
    <location>
        <begin position="515"/>
        <end position="539"/>
    </location>
</feature>
<dbReference type="InterPro" id="IPR032675">
    <property type="entry name" value="LRR_dom_sf"/>
</dbReference>
<dbReference type="PROSITE" id="PS51450">
    <property type="entry name" value="LRR"/>
    <property type="match status" value="1"/>
</dbReference>
<dbReference type="SUPFAM" id="SSF52047">
    <property type="entry name" value="RNI-like"/>
    <property type="match status" value="1"/>
</dbReference>
<dbReference type="InterPro" id="IPR050328">
    <property type="entry name" value="Dev_Immune_Receptor"/>
</dbReference>
<keyword evidence="2" id="KW-0812">Transmembrane</keyword>
<dbReference type="GO" id="GO:0031012">
    <property type="term" value="C:extracellular matrix"/>
    <property type="evidence" value="ECO:0007669"/>
    <property type="project" value="TreeGrafter"/>
</dbReference>
<keyword evidence="1" id="KW-0732">Signal</keyword>
<dbReference type="PANTHER" id="PTHR24373">
    <property type="entry name" value="SLIT RELATED LEUCINE-RICH REPEAT NEURONAL PROTEIN"/>
    <property type="match status" value="1"/>
</dbReference>
<reference evidence="3" key="1">
    <citation type="submission" date="2024-06" db="UniProtKB">
        <authorList>
            <consortium name="RefSeq"/>
        </authorList>
    </citation>
    <scope>NUCLEOTIDE SEQUENCE [LARGE SCALE GENOMIC DNA]</scope>
    <source>
        <strain evidence="3">MV2-25</strain>
    </source>
</reference>
<dbReference type="GO" id="GO:0005615">
    <property type="term" value="C:extracellular space"/>
    <property type="evidence" value="ECO:0007669"/>
    <property type="project" value="TreeGrafter"/>
</dbReference>
<gene>
    <name evidence="4" type="primary">LOC4802504</name>
</gene>
<reference evidence="4" key="2">
    <citation type="submission" date="2025-08" db="UniProtKB">
        <authorList>
            <consortium name="RefSeq"/>
        </authorList>
    </citation>
    <scope>IDENTIFICATION</scope>
    <source>
        <strain evidence="4">MV-25-SWS-2005</strain>
        <tissue evidence="4">Whole body</tissue>
    </source>
</reference>
<organism evidence="3 4">
    <name type="scientific">Drosophila pseudoobscura pseudoobscura</name>
    <name type="common">Fruit fly</name>
    <dbReference type="NCBI Taxonomy" id="46245"/>
    <lineage>
        <taxon>Eukaryota</taxon>
        <taxon>Metazoa</taxon>
        <taxon>Ecdysozoa</taxon>
        <taxon>Arthropoda</taxon>
        <taxon>Hexapoda</taxon>
        <taxon>Insecta</taxon>
        <taxon>Pterygota</taxon>
        <taxon>Neoptera</taxon>
        <taxon>Endopterygota</taxon>
        <taxon>Diptera</taxon>
        <taxon>Brachycera</taxon>
        <taxon>Muscomorpha</taxon>
        <taxon>Ephydroidea</taxon>
        <taxon>Drosophilidae</taxon>
        <taxon>Drosophila</taxon>
        <taxon>Sophophora</taxon>
    </lineage>
</organism>
<accession>A0A6I8UQN8</accession>
<dbReference type="PANTHER" id="PTHR24373:SF370">
    <property type="entry name" value="FISH-LIPS, ISOFORM E"/>
    <property type="match status" value="1"/>
</dbReference>
<keyword evidence="2" id="KW-0472">Membrane</keyword>